<reference evidence="1 2" key="1">
    <citation type="submission" date="2016-05" db="EMBL/GenBank/DDBJ databases">
        <title>Non-Contiguous Finished Genome Sequence of Streptomyces parvulus 2297 Integrated Site-Specifically with Actinophage R4.</title>
        <authorList>
            <person name="Nishizawa T."/>
            <person name="Miura T."/>
            <person name="Harada C."/>
            <person name="Guo Y."/>
            <person name="Narisawa K."/>
            <person name="Ohta H."/>
            <person name="Takahashi H."/>
            <person name="Shirai M."/>
        </authorList>
    </citation>
    <scope>NUCLEOTIDE SEQUENCE [LARGE SCALE GENOMIC DNA]</scope>
    <source>
        <strain evidence="1 2">2297</strain>
        <plasmid evidence="2">pspa1</plasmid>
    </source>
</reference>
<sequence>MAYAEPGDRLEHVSVARQASGRHTLGLFFSSIALADAEQAALRLTLRALRSDAFAGCAVERCEAALVTGPLGH</sequence>
<dbReference type="KEGG" id="spav:Spa2297_32445"/>
<name>A0A191V9X8_9ACTN</name>
<proteinExistence type="predicted"/>
<dbReference type="EMBL" id="CP015867">
    <property type="protein sequence ID" value="ANJ11836.1"/>
    <property type="molecule type" value="Genomic_DNA"/>
</dbReference>
<gene>
    <name evidence="1" type="ORF">Spa2297_32445</name>
</gene>
<protein>
    <submittedName>
        <fullName evidence="1">Uncharacterized protein</fullName>
    </submittedName>
</protein>
<organism evidence="1 2">
    <name type="scientific">Streptomyces parvulus</name>
    <dbReference type="NCBI Taxonomy" id="146923"/>
    <lineage>
        <taxon>Bacteria</taxon>
        <taxon>Bacillati</taxon>
        <taxon>Actinomycetota</taxon>
        <taxon>Actinomycetes</taxon>
        <taxon>Kitasatosporales</taxon>
        <taxon>Streptomycetaceae</taxon>
        <taxon>Streptomyces</taxon>
    </lineage>
</organism>
<keyword evidence="1" id="KW-0614">Plasmid</keyword>
<dbReference type="AlphaFoldDB" id="A0A191V9X8"/>
<dbReference type="RefSeq" id="WP_064732163.1">
    <property type="nucleotide sequence ID" value="NZ_JBICZT010000017.1"/>
</dbReference>
<dbReference type="Proteomes" id="UP000078468">
    <property type="component" value="Plasmid pspa1"/>
</dbReference>
<accession>A0A191V9X8</accession>
<geneLocation type="plasmid" evidence="2">
    <name>pspa1</name>
</geneLocation>
<evidence type="ECO:0000313" key="2">
    <source>
        <dbReference type="Proteomes" id="UP000078468"/>
    </source>
</evidence>
<evidence type="ECO:0000313" key="1">
    <source>
        <dbReference type="EMBL" id="ANJ11836.1"/>
    </source>
</evidence>